<accession>A0ABW4M2Q1</accession>
<keyword evidence="2" id="KW-0812">Transmembrane</keyword>
<feature type="compositionally biased region" description="Basic and acidic residues" evidence="1">
    <location>
        <begin position="137"/>
        <end position="165"/>
    </location>
</feature>
<evidence type="ECO:0008006" key="5">
    <source>
        <dbReference type="Google" id="ProtNLM"/>
    </source>
</evidence>
<keyword evidence="2" id="KW-1133">Transmembrane helix</keyword>
<dbReference type="Proteomes" id="UP001597322">
    <property type="component" value="Unassembled WGS sequence"/>
</dbReference>
<evidence type="ECO:0000256" key="1">
    <source>
        <dbReference type="SAM" id="MobiDB-lite"/>
    </source>
</evidence>
<evidence type="ECO:0000256" key="2">
    <source>
        <dbReference type="SAM" id="Phobius"/>
    </source>
</evidence>
<feature type="compositionally biased region" description="Basic and acidic residues" evidence="1">
    <location>
        <begin position="220"/>
        <end position="236"/>
    </location>
</feature>
<feature type="transmembrane region" description="Helical" evidence="2">
    <location>
        <begin position="916"/>
        <end position="938"/>
    </location>
</feature>
<comment type="caution">
    <text evidence="3">The sequence shown here is derived from an EMBL/GenBank/DDBJ whole genome shotgun (WGS) entry which is preliminary data.</text>
</comment>
<name>A0ABW4M2Q1_9HYPH</name>
<feature type="compositionally biased region" description="Basic and acidic residues" evidence="1">
    <location>
        <begin position="251"/>
        <end position="266"/>
    </location>
</feature>
<organism evidence="3 4">
    <name type="scientific">Rhizobium helianthi</name>
    <dbReference type="NCBI Taxonomy" id="1132695"/>
    <lineage>
        <taxon>Bacteria</taxon>
        <taxon>Pseudomonadati</taxon>
        <taxon>Pseudomonadota</taxon>
        <taxon>Alphaproteobacteria</taxon>
        <taxon>Hyphomicrobiales</taxon>
        <taxon>Rhizobiaceae</taxon>
        <taxon>Rhizobium/Agrobacterium group</taxon>
        <taxon>Rhizobium</taxon>
    </lineage>
</organism>
<feature type="compositionally biased region" description="Basic and acidic residues" evidence="1">
    <location>
        <begin position="332"/>
        <end position="350"/>
    </location>
</feature>
<evidence type="ECO:0000313" key="3">
    <source>
        <dbReference type="EMBL" id="MFD1745732.1"/>
    </source>
</evidence>
<proteinExistence type="predicted"/>
<feature type="compositionally biased region" description="Basic and acidic residues" evidence="1">
    <location>
        <begin position="63"/>
        <end position="79"/>
    </location>
</feature>
<dbReference type="EMBL" id="JBHUEQ010000016">
    <property type="protein sequence ID" value="MFD1745732.1"/>
    <property type="molecule type" value="Genomic_DNA"/>
</dbReference>
<keyword evidence="4" id="KW-1185">Reference proteome</keyword>
<keyword evidence="2" id="KW-0472">Membrane</keyword>
<sequence length="974" mass="100651">MVNSVGIAARKTEAPRPEKQPPAPAAANSSHKQNAGGSQPASAGAAKGAATQKVSPFAANDKSAAKPRERKDAAPKADAKGTAAAKPAEGKAAKGTEVADSAASTKNAKGTEAAAKPTQAKDTETKATGAKGAAADKPVDGKDAASKADAKDTAATKPAEGKAAKGTEVADSGASTKNAKGTEAAAKPTQAKGTETKATDAKGTAADKPVDGNDVAPSADAKDTAAAEPAEGKAAKATEVADSGASTKGAKPAEAKADPKSAESKGSEAATAKPAETKTFEARYPKETDAKTALKSDKTDAKAADAKVDEKTVDGKSGDEMTASEASKGSKASKEALDTKAKENLKSDVTARGEVQAQQLAESKAVQGDGGKQRYINYDGLKDVPRNTAPPKDYRYGGLNENDKLVMQYMNRDREAMDKVGPLPDVSAYQNKVQTDPITKSDVLESQHWQRIGIASETFESDAKQLDNQKFSLLKDSLAGVDRGFVNPDNYKNLGSLNAEQKSALLVDLVELKQNFNAYDNNYGDSVPGIDKVGQNIDDRINTLMGDADTRTHVNMMAGKAIQDYVARPENGDLQHRLKTAYLDDIVGGKALDRELQKGKSFDEAVQAYNSELTTLTEALPSDFVRLKMNVATATLSQRVQDHYLGDGTPGDLTPFAADEKGNSAALKPAADALALQFMGQNADNAKMNQVALKVNYAQDITRDANAVINLMRGGMKLDDAITGLRNSVGERTAPVGVDGDAYKAGVIHGAQALAMSSVLVSRSLQPGKAWTPDEIAASVGQGVQITGMVTEGLAKNLDAAGKRFSAFGTTDGTFGKALSSVVNAKNLEAGGKILGAAGGAAMAGLSFYSASRSIKQGEPVKGALEIISGTAGAASAAIGFTEGMVHLTNAIPRLFHAAGVTADVASMASGAFKSVMATGGVVAGAVGALAGFGLGLYDMIKGVQKLDKMEVKLNEKLAKYTGDEVNFEFRPKL</sequence>
<feature type="compositionally biased region" description="Low complexity" evidence="1">
    <location>
        <begin position="126"/>
        <end position="136"/>
    </location>
</feature>
<reference evidence="4" key="1">
    <citation type="journal article" date="2019" name="Int. J. Syst. Evol. Microbiol.">
        <title>The Global Catalogue of Microorganisms (GCM) 10K type strain sequencing project: providing services to taxonomists for standard genome sequencing and annotation.</title>
        <authorList>
            <consortium name="The Broad Institute Genomics Platform"/>
            <consortium name="The Broad Institute Genome Sequencing Center for Infectious Disease"/>
            <person name="Wu L."/>
            <person name="Ma J."/>
        </authorList>
    </citation>
    <scope>NUCLEOTIDE SEQUENCE [LARGE SCALE GENOMIC DNA]</scope>
    <source>
        <strain evidence="4">CG52</strain>
    </source>
</reference>
<feature type="compositionally biased region" description="Low complexity" evidence="1">
    <location>
        <begin position="35"/>
        <end position="50"/>
    </location>
</feature>
<feature type="compositionally biased region" description="Basic and acidic residues" evidence="1">
    <location>
        <begin position="10"/>
        <end position="19"/>
    </location>
</feature>
<protein>
    <recommendedName>
        <fullName evidence="5">Type III effector HrpK</fullName>
    </recommendedName>
</protein>
<evidence type="ECO:0000313" key="4">
    <source>
        <dbReference type="Proteomes" id="UP001597322"/>
    </source>
</evidence>
<dbReference type="RefSeq" id="WP_377399994.1">
    <property type="nucleotide sequence ID" value="NZ_JBHUEQ010000016.1"/>
</dbReference>
<feature type="compositionally biased region" description="Basic and acidic residues" evidence="1">
    <location>
        <begin position="275"/>
        <end position="319"/>
    </location>
</feature>
<gene>
    <name evidence="3" type="ORF">ACFSE1_09695</name>
</gene>
<feature type="region of interest" description="Disordered" evidence="1">
    <location>
        <begin position="1"/>
        <end position="350"/>
    </location>
</feature>